<accession>A0A0D8BDY8</accession>
<dbReference type="Gene3D" id="3.40.50.1450">
    <property type="entry name" value="HybD-like"/>
    <property type="match status" value="1"/>
</dbReference>
<sequence>MVVRRLQGRFPLATSTVEGLDEPAGLFAAWDGAHGVWIIDAARCAAAPGTVFRFRADERPLPAQLIGPSTHTLSVADAVEIGRALGGLPRFVVVHAIVGRDFSRGEGLDPDVAAAARGVAATVRAEVARWAARYAAACTTATGHDA</sequence>
<evidence type="ECO:0000256" key="1">
    <source>
        <dbReference type="ARBA" id="ARBA00006814"/>
    </source>
</evidence>
<evidence type="ECO:0000256" key="2">
    <source>
        <dbReference type="ARBA" id="ARBA00022670"/>
    </source>
</evidence>
<dbReference type="PANTHER" id="PTHR30302">
    <property type="entry name" value="HYDROGENASE 1 MATURATION PROTEASE"/>
    <property type="match status" value="1"/>
</dbReference>
<keyword evidence="2 5" id="KW-0645">Protease</keyword>
<dbReference type="GO" id="GO:0004190">
    <property type="term" value="F:aspartic-type endopeptidase activity"/>
    <property type="evidence" value="ECO:0007669"/>
    <property type="project" value="UniProtKB-KW"/>
</dbReference>
<keyword evidence="6" id="KW-1185">Reference proteome</keyword>
<reference evidence="6" key="1">
    <citation type="submission" date="2015-02" db="EMBL/GenBank/DDBJ databases">
        <title>Draft Genome of Frankia sp. CpI1-S.</title>
        <authorList>
            <person name="Oshone R.T."/>
            <person name="Ngom M."/>
            <person name="Ghodhbane-Gtari F."/>
            <person name="Gtari M."/>
            <person name="Morris K."/>
            <person name="Thomas K."/>
            <person name="Sen A."/>
            <person name="Tisa L.S."/>
        </authorList>
    </citation>
    <scope>NUCLEOTIDE SEQUENCE [LARGE SCALE GENOMIC DNA]</scope>
    <source>
        <strain evidence="6">CpI1-S</strain>
    </source>
</reference>
<protein>
    <submittedName>
        <fullName evidence="5">Hydrogenase maturation protease</fullName>
    </submittedName>
</protein>
<dbReference type="PANTHER" id="PTHR30302:SF1">
    <property type="entry name" value="HYDROGENASE 2 MATURATION PROTEASE"/>
    <property type="match status" value="1"/>
</dbReference>
<dbReference type="CDD" id="cd00518">
    <property type="entry name" value="H2MP"/>
    <property type="match status" value="1"/>
</dbReference>
<keyword evidence="3" id="KW-0064">Aspartyl protease</keyword>
<comment type="similarity">
    <text evidence="1">Belongs to the peptidase A31 family.</text>
</comment>
<comment type="caution">
    <text evidence="5">The sequence shown here is derived from an EMBL/GenBank/DDBJ whole genome shotgun (WGS) entry which is preliminary data.</text>
</comment>
<dbReference type="InterPro" id="IPR023430">
    <property type="entry name" value="Pept_HybD-like_dom_sf"/>
</dbReference>
<evidence type="ECO:0000313" key="6">
    <source>
        <dbReference type="Proteomes" id="UP000032545"/>
    </source>
</evidence>
<dbReference type="GO" id="GO:0008047">
    <property type="term" value="F:enzyme activator activity"/>
    <property type="evidence" value="ECO:0007669"/>
    <property type="project" value="InterPro"/>
</dbReference>
<evidence type="ECO:0000256" key="3">
    <source>
        <dbReference type="ARBA" id="ARBA00022750"/>
    </source>
</evidence>
<keyword evidence="4" id="KW-0378">Hydrolase</keyword>
<evidence type="ECO:0000313" key="5">
    <source>
        <dbReference type="EMBL" id="KJE22483.1"/>
    </source>
</evidence>
<dbReference type="AlphaFoldDB" id="A0A0D8BDY8"/>
<dbReference type="Pfam" id="PF01750">
    <property type="entry name" value="HycI"/>
    <property type="match status" value="1"/>
</dbReference>
<gene>
    <name evidence="5" type="ORF">FF36_03175</name>
</gene>
<proteinExistence type="inferred from homology"/>
<dbReference type="NCBIfam" id="TIGR00072">
    <property type="entry name" value="hydrog_prot"/>
    <property type="match status" value="1"/>
</dbReference>
<dbReference type="EMBL" id="JYFN01000023">
    <property type="protein sequence ID" value="KJE22483.1"/>
    <property type="molecule type" value="Genomic_DNA"/>
</dbReference>
<organism evidence="5 6">
    <name type="scientific">Frankia torreyi</name>
    <dbReference type="NCBI Taxonomy" id="1856"/>
    <lineage>
        <taxon>Bacteria</taxon>
        <taxon>Bacillati</taxon>
        <taxon>Actinomycetota</taxon>
        <taxon>Actinomycetes</taxon>
        <taxon>Frankiales</taxon>
        <taxon>Frankiaceae</taxon>
        <taxon>Frankia</taxon>
    </lineage>
</organism>
<reference evidence="5 6" key="2">
    <citation type="journal article" date="2016" name="Genome Announc.">
        <title>Permanent Draft Genome Sequences for Two Variants of Frankia sp. Strain CpI1, the First Frankia Strain Isolated from Root Nodules of Comptonia peregrina.</title>
        <authorList>
            <person name="Oshone R."/>
            <person name="Hurst S.G.IV."/>
            <person name="Abebe-Akele F."/>
            <person name="Simpson S."/>
            <person name="Morris K."/>
            <person name="Thomas W.K."/>
            <person name="Tisa L.S."/>
        </authorList>
    </citation>
    <scope>NUCLEOTIDE SEQUENCE [LARGE SCALE GENOMIC DNA]</scope>
    <source>
        <strain evidence="6">CpI1-S</strain>
    </source>
</reference>
<dbReference type="InterPro" id="IPR000671">
    <property type="entry name" value="Peptidase_A31"/>
</dbReference>
<dbReference type="SUPFAM" id="SSF53163">
    <property type="entry name" value="HybD-like"/>
    <property type="match status" value="1"/>
</dbReference>
<dbReference type="Proteomes" id="UP000032545">
    <property type="component" value="Unassembled WGS sequence"/>
</dbReference>
<name>A0A0D8BDY8_9ACTN</name>
<dbReference type="GO" id="GO:0016485">
    <property type="term" value="P:protein processing"/>
    <property type="evidence" value="ECO:0007669"/>
    <property type="project" value="TreeGrafter"/>
</dbReference>
<evidence type="ECO:0000256" key="4">
    <source>
        <dbReference type="ARBA" id="ARBA00022801"/>
    </source>
</evidence>